<dbReference type="EMBL" id="CP048984">
    <property type="protein sequence ID" value="QID78053.1"/>
    <property type="molecule type" value="Genomic_DNA"/>
</dbReference>
<dbReference type="Pfam" id="PF17315">
    <property type="entry name" value="FMP23"/>
    <property type="match status" value="1"/>
</dbReference>
<evidence type="ECO:0000313" key="1">
    <source>
        <dbReference type="EMBL" id="QID78053.1"/>
    </source>
</evidence>
<gene>
    <name evidence="1" type="primary">FMP23_1</name>
    <name evidence="1" type="ORF">GRS66_000252</name>
</gene>
<sequence>MLINHLSKIRTVRHFSNIKPVLSKEVSRRVIVAPASHFKTSSPNVKSNIPIHEYKQLPEDSNYIEKHYKELQVFLNEFLIKKLNKTYADFEGDPDELVFQLEKFIELEVTPRYTNHSAPDGCEERFKSIGDRIVVDRYLDFVKDVRLTLLLNGGHSFIFDVMLQAKEVFDKMQKE</sequence>
<evidence type="ECO:0000313" key="2">
    <source>
        <dbReference type="Proteomes" id="UP000501346"/>
    </source>
</evidence>
<name>A0A6C1DN77_SACPS</name>
<accession>A0A6C1DN77</accession>
<dbReference type="Proteomes" id="UP000501346">
    <property type="component" value="Chromosome ScII"/>
</dbReference>
<dbReference type="OrthoDB" id="4029988at2759"/>
<protein>
    <submittedName>
        <fullName evidence="1">Protein fmp23, mitochondrial</fullName>
    </submittedName>
</protein>
<dbReference type="AlphaFoldDB" id="A0A6C1DN77"/>
<organism evidence="1 2">
    <name type="scientific">Saccharomyces pastorianus</name>
    <name type="common">Lager yeast</name>
    <name type="synonym">Saccharomyces cerevisiae x Saccharomyces eubayanus</name>
    <dbReference type="NCBI Taxonomy" id="27292"/>
    <lineage>
        <taxon>Eukaryota</taxon>
        <taxon>Fungi</taxon>
        <taxon>Dikarya</taxon>
        <taxon>Ascomycota</taxon>
        <taxon>Saccharomycotina</taxon>
        <taxon>Saccharomycetes</taxon>
        <taxon>Saccharomycetales</taxon>
        <taxon>Saccharomycetaceae</taxon>
        <taxon>Saccharomyces</taxon>
    </lineage>
</organism>
<proteinExistence type="predicted"/>
<reference evidence="1 2" key="1">
    <citation type="journal article" date="2019" name="BMC Genomics">
        <title>Chromosome level assembly and comparative genome analysis confirm lager-brewing yeasts originated from a single hybridization.</title>
        <authorList>
            <person name="Salazar A.N."/>
            <person name="Gorter de Vries A.R."/>
            <person name="van den Broek M."/>
            <person name="Brouwers N."/>
            <person name="de la Torre Cortes P."/>
            <person name="Kuijpers N.G.A."/>
            <person name="Daran J.G."/>
            <person name="Abeel T."/>
        </authorList>
    </citation>
    <scope>NUCLEOTIDE SEQUENCE [LARGE SCALE GENOMIC DNA]</scope>
    <source>
        <strain evidence="1 2">CBS 1483</strain>
    </source>
</reference>
<keyword evidence="2" id="KW-1185">Reference proteome</keyword>
<dbReference type="InterPro" id="IPR035283">
    <property type="entry name" value="Fmp23"/>
</dbReference>